<feature type="compositionally biased region" description="Polar residues" evidence="1">
    <location>
        <begin position="188"/>
        <end position="205"/>
    </location>
</feature>
<dbReference type="GO" id="GO:0042834">
    <property type="term" value="F:peptidoglycan binding"/>
    <property type="evidence" value="ECO:0007669"/>
    <property type="project" value="InterPro"/>
</dbReference>
<protein>
    <submittedName>
        <fullName evidence="4">Sporulation protein</fullName>
    </submittedName>
</protein>
<feature type="region of interest" description="Disordered" evidence="1">
    <location>
        <begin position="178"/>
        <end position="211"/>
    </location>
</feature>
<feature type="region of interest" description="Disordered" evidence="1">
    <location>
        <begin position="127"/>
        <end position="156"/>
    </location>
</feature>
<evidence type="ECO:0000313" key="4">
    <source>
        <dbReference type="EMBL" id="GGA24583.1"/>
    </source>
</evidence>
<dbReference type="PROSITE" id="PS51724">
    <property type="entry name" value="SPOR"/>
    <property type="match status" value="1"/>
</dbReference>
<keyword evidence="2" id="KW-1133">Transmembrane helix</keyword>
<accession>A0A916R0D2</accession>
<sequence length="322" mass="33798">MSKKKTESKSQPAAGVGGLGVVRTAVNWGVAGLSVAVIGGFVYWTVSLGTRDPHDVPIIRAMVGPSRVAPADPGGMQASHQGLAVNSVQAEGGVAAPANTVVLAPEPARLRQEDLPAGEAANVTRVSAKAEDDTSAKALNEETDIDVEIESSEGEAAEADLDALEIAEDVAEQLAAREQANVDPATIPRSNIRGTQYSPSASSRPQGRPRDLETQITRVQPTSSQADAAPEFQSVDSVPVGTRLIQLGAYDSAELAKADWLKLLKQHNHLLEDKKRLVIAAKSGGRKFYRLRAAGFDSLDESRALCSALLAVGTPCIPVTAR</sequence>
<feature type="domain" description="SPOR" evidence="3">
    <location>
        <begin position="237"/>
        <end position="322"/>
    </location>
</feature>
<gene>
    <name evidence="4" type="ORF">GCM10011498_26990</name>
</gene>
<feature type="transmembrane region" description="Helical" evidence="2">
    <location>
        <begin position="21"/>
        <end position="44"/>
    </location>
</feature>
<dbReference type="Proteomes" id="UP000628017">
    <property type="component" value="Unassembled WGS sequence"/>
</dbReference>
<evidence type="ECO:0000256" key="2">
    <source>
        <dbReference type="SAM" id="Phobius"/>
    </source>
</evidence>
<reference evidence="4" key="2">
    <citation type="submission" date="2020-09" db="EMBL/GenBank/DDBJ databases">
        <authorList>
            <person name="Sun Q."/>
            <person name="Zhou Y."/>
        </authorList>
    </citation>
    <scope>NUCLEOTIDE SEQUENCE</scope>
    <source>
        <strain evidence="4">CGMCC 1.15880</strain>
    </source>
</reference>
<evidence type="ECO:0000256" key="1">
    <source>
        <dbReference type="SAM" id="MobiDB-lite"/>
    </source>
</evidence>
<dbReference type="EMBL" id="BMKA01000003">
    <property type="protein sequence ID" value="GGA24583.1"/>
    <property type="molecule type" value="Genomic_DNA"/>
</dbReference>
<evidence type="ECO:0000259" key="3">
    <source>
        <dbReference type="PROSITE" id="PS51724"/>
    </source>
</evidence>
<comment type="caution">
    <text evidence="4">The sequence shown here is derived from an EMBL/GenBank/DDBJ whole genome shotgun (WGS) entry which is preliminary data.</text>
</comment>
<keyword evidence="2" id="KW-0812">Transmembrane</keyword>
<keyword evidence="2" id="KW-0472">Membrane</keyword>
<feature type="compositionally biased region" description="Acidic residues" evidence="1">
    <location>
        <begin position="141"/>
        <end position="156"/>
    </location>
</feature>
<keyword evidence="5" id="KW-1185">Reference proteome</keyword>
<dbReference type="AlphaFoldDB" id="A0A916R0D2"/>
<proteinExistence type="predicted"/>
<reference evidence="4" key="1">
    <citation type="journal article" date="2014" name="Int. J. Syst. Evol. Microbiol.">
        <title>Complete genome sequence of Corynebacterium casei LMG S-19264T (=DSM 44701T), isolated from a smear-ripened cheese.</title>
        <authorList>
            <consortium name="US DOE Joint Genome Institute (JGI-PGF)"/>
            <person name="Walter F."/>
            <person name="Albersmeier A."/>
            <person name="Kalinowski J."/>
            <person name="Ruckert C."/>
        </authorList>
    </citation>
    <scope>NUCLEOTIDE SEQUENCE</scope>
    <source>
        <strain evidence="4">CGMCC 1.15880</strain>
    </source>
</reference>
<evidence type="ECO:0000313" key="5">
    <source>
        <dbReference type="Proteomes" id="UP000628017"/>
    </source>
</evidence>
<dbReference type="InterPro" id="IPR007730">
    <property type="entry name" value="SPOR-like_dom"/>
</dbReference>
<organism evidence="4 5">
    <name type="scientific">Neptunicoccus cionae</name>
    <dbReference type="NCBI Taxonomy" id="2035344"/>
    <lineage>
        <taxon>Bacteria</taxon>
        <taxon>Pseudomonadati</taxon>
        <taxon>Pseudomonadota</taxon>
        <taxon>Alphaproteobacteria</taxon>
        <taxon>Rhodobacterales</taxon>
        <taxon>Paracoccaceae</taxon>
        <taxon>Neptunicoccus</taxon>
    </lineage>
</organism>
<name>A0A916R0D2_9RHOB</name>
<dbReference type="Pfam" id="PF05036">
    <property type="entry name" value="SPOR"/>
    <property type="match status" value="1"/>
</dbReference>
<dbReference type="RefSeq" id="WP_188676246.1">
    <property type="nucleotide sequence ID" value="NZ_BMKA01000003.1"/>
</dbReference>